<dbReference type="PANTHER" id="PTHR45947:SF3">
    <property type="entry name" value="SULFOQUINOVOSYL TRANSFERASE SQD2"/>
    <property type="match status" value="1"/>
</dbReference>
<dbReference type="InterPro" id="IPR001296">
    <property type="entry name" value="Glyco_trans_1"/>
</dbReference>
<comment type="caution">
    <text evidence="3">The sequence shown here is derived from an EMBL/GenBank/DDBJ whole genome shotgun (WGS) entry which is preliminary data.</text>
</comment>
<dbReference type="InterPro" id="IPR028098">
    <property type="entry name" value="Glyco_trans_4-like_N"/>
</dbReference>
<dbReference type="Proteomes" id="UP000051977">
    <property type="component" value="Unassembled WGS sequence"/>
</dbReference>
<sequence length="414" mass="46353">MAIACYLRNTKLHHKKGELVVNIGIFTDTYFPQVSGVATSIRTLKNELERQGNQVYIFTTTDPHVDKDTYERNIFRFSSIPFISFTDRRIAVRGLFQAYEIAKELNLDIVHTQTEFSMGVIGKFVAKNLNIPCVHTYHTMYEDYLHYVANGKLLKPVHVKEGTLAFCYHLSGVIAPSDRVLDKLTDYGVKSQMRIIPTGIDIGMYAKELHTDIRTKYHISKDTPLMLSISRLAYEKNLAQVIDWVPDILTKVPDAKLMIVGDGPAKQDLMDQADKLGLADHVIFTGEISNDHVNAFYRAADVFVSASESESQGLTYIEAMAAGLPVVVTTSDYTDALLNNPTLGQTYQDASGYVDAVVNYLTEPVQNNTGKAKGILQKKLKAISAETFADRVVDFYHNVTVEQELPKDPTINIE</sequence>
<dbReference type="Pfam" id="PF00534">
    <property type="entry name" value="Glycos_transf_1"/>
    <property type="match status" value="1"/>
</dbReference>
<dbReference type="SUPFAM" id="SSF53756">
    <property type="entry name" value="UDP-Glycosyltransferase/glycogen phosphorylase"/>
    <property type="match status" value="1"/>
</dbReference>
<feature type="domain" description="Glycosyl transferase family 1" evidence="1">
    <location>
        <begin position="212"/>
        <end position="330"/>
    </location>
</feature>
<keyword evidence="4" id="KW-1185">Reference proteome</keyword>
<gene>
    <name evidence="3" type="ORF">FD12_GL002145</name>
</gene>
<accession>A0ABR5PDM5</accession>
<dbReference type="InterPro" id="IPR050194">
    <property type="entry name" value="Glycosyltransferase_grp1"/>
</dbReference>
<evidence type="ECO:0000259" key="2">
    <source>
        <dbReference type="Pfam" id="PF13439"/>
    </source>
</evidence>
<proteinExistence type="predicted"/>
<dbReference type="PANTHER" id="PTHR45947">
    <property type="entry name" value="SULFOQUINOVOSYL TRANSFERASE SQD2"/>
    <property type="match status" value="1"/>
</dbReference>
<name>A0ABR5PDM5_9LACO</name>
<dbReference type="EMBL" id="AZEI01000043">
    <property type="protein sequence ID" value="KRL17011.1"/>
    <property type="molecule type" value="Genomic_DNA"/>
</dbReference>
<feature type="domain" description="Glycosyltransferase subfamily 4-like N-terminal" evidence="2">
    <location>
        <begin position="34"/>
        <end position="202"/>
    </location>
</feature>
<dbReference type="CDD" id="cd03817">
    <property type="entry name" value="GT4_UGDG-like"/>
    <property type="match status" value="1"/>
</dbReference>
<reference evidence="3 4" key="1">
    <citation type="journal article" date="2015" name="Genome Announc.">
        <title>Expanding the biotechnology potential of lactobacilli through comparative genomics of 213 strains and associated genera.</title>
        <authorList>
            <person name="Sun Z."/>
            <person name="Harris H.M."/>
            <person name="McCann A."/>
            <person name="Guo C."/>
            <person name="Argimon S."/>
            <person name="Zhang W."/>
            <person name="Yang X."/>
            <person name="Jeffery I.B."/>
            <person name="Cooney J.C."/>
            <person name="Kagawa T.F."/>
            <person name="Liu W."/>
            <person name="Song Y."/>
            <person name="Salvetti E."/>
            <person name="Wrobel A."/>
            <person name="Rasinkangas P."/>
            <person name="Parkhill J."/>
            <person name="Rea M.C."/>
            <person name="O'Sullivan O."/>
            <person name="Ritari J."/>
            <person name="Douillard F.P."/>
            <person name="Paul Ross R."/>
            <person name="Yang R."/>
            <person name="Briner A.E."/>
            <person name="Felis G.E."/>
            <person name="de Vos W.M."/>
            <person name="Barrangou R."/>
            <person name="Klaenhammer T.R."/>
            <person name="Caufield P.W."/>
            <person name="Cui Y."/>
            <person name="Zhang H."/>
            <person name="O'Toole P.W."/>
        </authorList>
    </citation>
    <scope>NUCLEOTIDE SEQUENCE [LARGE SCALE GENOMIC DNA]</scope>
    <source>
        <strain evidence="3 4">DSM 19907</strain>
    </source>
</reference>
<dbReference type="Pfam" id="PF13439">
    <property type="entry name" value="Glyco_transf_4"/>
    <property type="match status" value="1"/>
</dbReference>
<evidence type="ECO:0000259" key="1">
    <source>
        <dbReference type="Pfam" id="PF00534"/>
    </source>
</evidence>
<protein>
    <submittedName>
        <fullName evidence="3">Glycosyltransferase, group 1 family protein</fullName>
    </submittedName>
</protein>
<organism evidence="3 4">
    <name type="scientific">Lentilactobacillus rapi DSM 19907 = JCM 15042</name>
    <dbReference type="NCBI Taxonomy" id="1423795"/>
    <lineage>
        <taxon>Bacteria</taxon>
        <taxon>Bacillati</taxon>
        <taxon>Bacillota</taxon>
        <taxon>Bacilli</taxon>
        <taxon>Lactobacillales</taxon>
        <taxon>Lactobacillaceae</taxon>
        <taxon>Lentilactobacillus</taxon>
    </lineage>
</organism>
<dbReference type="Gene3D" id="3.40.50.2000">
    <property type="entry name" value="Glycogen Phosphorylase B"/>
    <property type="match status" value="2"/>
</dbReference>
<evidence type="ECO:0000313" key="4">
    <source>
        <dbReference type="Proteomes" id="UP000051977"/>
    </source>
</evidence>
<evidence type="ECO:0000313" key="3">
    <source>
        <dbReference type="EMBL" id="KRL17011.1"/>
    </source>
</evidence>